<reference evidence="3" key="1">
    <citation type="journal article" date="2019" name="Gigascience">
        <title>De novo genome assembly of the endangered Acer yangbiense, a plant species with extremely small populations endemic to Yunnan Province, China.</title>
        <authorList>
            <person name="Yang J."/>
            <person name="Wariss H.M."/>
            <person name="Tao L."/>
            <person name="Zhang R."/>
            <person name="Yun Q."/>
            <person name="Hollingsworth P."/>
            <person name="Dao Z."/>
            <person name="Luo G."/>
            <person name="Guo H."/>
            <person name="Ma Y."/>
            <person name="Sun W."/>
        </authorList>
    </citation>
    <scope>NUCLEOTIDE SEQUENCE [LARGE SCALE GENOMIC DNA]</scope>
    <source>
        <strain evidence="3">cv. Malutang</strain>
    </source>
</reference>
<evidence type="ECO:0000313" key="3">
    <source>
        <dbReference type="Proteomes" id="UP000323000"/>
    </source>
</evidence>
<dbReference type="Proteomes" id="UP000323000">
    <property type="component" value="Chromosome 3"/>
</dbReference>
<gene>
    <name evidence="1" type="ORF">EZV62_009002</name>
    <name evidence="2" type="ORF">EZV62_009185</name>
</gene>
<dbReference type="SUPFAM" id="SSF81606">
    <property type="entry name" value="PP2C-like"/>
    <property type="match status" value="1"/>
</dbReference>
<dbReference type="InterPro" id="IPR036457">
    <property type="entry name" value="PPM-type-like_dom_sf"/>
</dbReference>
<dbReference type="EMBL" id="VAHF01000003">
    <property type="protein sequence ID" value="TXG67727.1"/>
    <property type="molecule type" value="Genomic_DNA"/>
</dbReference>
<protein>
    <recommendedName>
        <fullName evidence="4">PPM-type phosphatase domain-containing protein</fullName>
    </recommendedName>
</protein>
<proteinExistence type="predicted"/>
<reference evidence="2" key="2">
    <citation type="submission" date="2019-05" db="EMBL/GenBank/DDBJ databases">
        <authorList>
            <person name="Zhang R."/>
        </authorList>
    </citation>
    <scope>NUCLEOTIDE SEQUENCE [LARGE SCALE GENOMIC DNA]</scope>
    <source>
        <strain evidence="2">Malutang-1-2009seedling</strain>
        <tissue evidence="2">Leaf</tissue>
    </source>
</reference>
<sequence length="174" mass="19128">MDSEYKEVSLGVPPVGVLTASGKRTGEEEGKTRVKCASYGLISSMGRRRVMEDAVVVAVDGEVESFDFFAMYNGHNGSYTSEMCRDRMSTIMNHLLGSGKTKTVAALLSVDDVGMLDDLMKALLSSQTEVPHNFVYGFRKTITEHYTHPNGEGPLIYLKSEDLNHNGAQKINNK</sequence>
<organism evidence="2 3">
    <name type="scientific">Acer yangbiense</name>
    <dbReference type="NCBI Taxonomy" id="1000413"/>
    <lineage>
        <taxon>Eukaryota</taxon>
        <taxon>Viridiplantae</taxon>
        <taxon>Streptophyta</taxon>
        <taxon>Embryophyta</taxon>
        <taxon>Tracheophyta</taxon>
        <taxon>Spermatophyta</taxon>
        <taxon>Magnoliopsida</taxon>
        <taxon>eudicotyledons</taxon>
        <taxon>Gunneridae</taxon>
        <taxon>Pentapetalae</taxon>
        <taxon>rosids</taxon>
        <taxon>malvids</taxon>
        <taxon>Sapindales</taxon>
        <taxon>Sapindaceae</taxon>
        <taxon>Hippocastanoideae</taxon>
        <taxon>Acereae</taxon>
        <taxon>Acer</taxon>
    </lineage>
</organism>
<evidence type="ECO:0008006" key="4">
    <source>
        <dbReference type="Google" id="ProtNLM"/>
    </source>
</evidence>
<keyword evidence="3" id="KW-1185">Reference proteome</keyword>
<evidence type="ECO:0000313" key="2">
    <source>
        <dbReference type="EMBL" id="TXG67910.1"/>
    </source>
</evidence>
<dbReference type="EMBL" id="VAHF01000003">
    <property type="protein sequence ID" value="TXG67910.1"/>
    <property type="molecule type" value="Genomic_DNA"/>
</dbReference>
<accession>A0A5C7IEZ0</accession>
<dbReference type="Gene3D" id="3.60.40.10">
    <property type="entry name" value="PPM-type phosphatase domain"/>
    <property type="match status" value="1"/>
</dbReference>
<dbReference type="AlphaFoldDB" id="A0A5C7IEZ0"/>
<name>A0A5C7IEZ0_9ROSI</name>
<comment type="caution">
    <text evidence="2">The sequence shown here is derived from an EMBL/GenBank/DDBJ whole genome shotgun (WGS) entry which is preliminary data.</text>
</comment>
<evidence type="ECO:0000313" key="1">
    <source>
        <dbReference type="EMBL" id="TXG67727.1"/>
    </source>
</evidence>